<evidence type="ECO:0000256" key="6">
    <source>
        <dbReference type="PROSITE-ProRule" id="PRU00706"/>
    </source>
</evidence>
<dbReference type="InterPro" id="IPR036850">
    <property type="entry name" value="NDK-like_dom_sf"/>
</dbReference>
<evidence type="ECO:0000313" key="8">
    <source>
        <dbReference type="EMBL" id="OHA73504.1"/>
    </source>
</evidence>
<evidence type="ECO:0000256" key="2">
    <source>
        <dbReference type="ARBA" id="ARBA00008142"/>
    </source>
</evidence>
<gene>
    <name evidence="8" type="ORF">A3B24_03270</name>
</gene>
<proteinExistence type="inferred from homology"/>
<evidence type="ECO:0000256" key="3">
    <source>
        <dbReference type="ARBA" id="ARBA00012966"/>
    </source>
</evidence>
<protein>
    <recommendedName>
        <fullName evidence="3">nucleoside-diphosphate kinase</fullName>
        <ecNumber evidence="3">2.7.4.6</ecNumber>
    </recommendedName>
</protein>
<feature type="domain" description="Nucleoside diphosphate kinase-like" evidence="7">
    <location>
        <begin position="6"/>
        <end position="182"/>
    </location>
</feature>
<dbReference type="PROSITE" id="PS51374">
    <property type="entry name" value="NDPK_LIKE"/>
    <property type="match status" value="1"/>
</dbReference>
<evidence type="ECO:0000259" key="7">
    <source>
        <dbReference type="SMART" id="SM00562"/>
    </source>
</evidence>
<comment type="similarity">
    <text evidence="2 6">Belongs to the NDK family.</text>
</comment>
<dbReference type="Pfam" id="PF00334">
    <property type="entry name" value="NDK"/>
    <property type="match status" value="2"/>
</dbReference>
<dbReference type="GO" id="GO:0004550">
    <property type="term" value="F:nucleoside diphosphate kinase activity"/>
    <property type="evidence" value="ECO:0007669"/>
    <property type="project" value="UniProtKB-EC"/>
</dbReference>
<dbReference type="STRING" id="1802461.A3B24_03270"/>
<evidence type="ECO:0000256" key="4">
    <source>
        <dbReference type="ARBA" id="ARBA00022679"/>
    </source>
</evidence>
<evidence type="ECO:0000256" key="1">
    <source>
        <dbReference type="ARBA" id="ARBA00001946"/>
    </source>
</evidence>
<accession>A0A1G2RKX5</accession>
<dbReference type="EC" id="2.7.4.6" evidence="3"/>
<comment type="caution">
    <text evidence="8">The sequence shown here is derived from an EMBL/GenBank/DDBJ whole genome shotgun (WGS) entry which is preliminary data.</text>
</comment>
<dbReference type="Gene3D" id="3.30.70.141">
    <property type="entry name" value="Nucleoside diphosphate kinase-like domain"/>
    <property type="match status" value="1"/>
</dbReference>
<dbReference type="InterPro" id="IPR034907">
    <property type="entry name" value="NDK-like_dom"/>
</dbReference>
<evidence type="ECO:0000256" key="5">
    <source>
        <dbReference type="ARBA" id="ARBA00022777"/>
    </source>
</evidence>
<dbReference type="SUPFAM" id="SSF54919">
    <property type="entry name" value="Nucleoside diphosphate kinase, NDK"/>
    <property type="match status" value="1"/>
</dbReference>
<comment type="cofactor">
    <cofactor evidence="1">
        <name>Mg(2+)</name>
        <dbReference type="ChEBI" id="CHEBI:18420"/>
    </cofactor>
</comment>
<reference evidence="8 9" key="1">
    <citation type="journal article" date="2016" name="Nat. Commun.">
        <title>Thousands of microbial genomes shed light on interconnected biogeochemical processes in an aquifer system.</title>
        <authorList>
            <person name="Anantharaman K."/>
            <person name="Brown C.T."/>
            <person name="Hug L.A."/>
            <person name="Sharon I."/>
            <person name="Castelle C.J."/>
            <person name="Probst A.J."/>
            <person name="Thomas B.C."/>
            <person name="Singh A."/>
            <person name="Wilkins M.J."/>
            <person name="Karaoz U."/>
            <person name="Brodie E.L."/>
            <person name="Williams K.H."/>
            <person name="Hubbard S.S."/>
            <person name="Banfield J.F."/>
        </authorList>
    </citation>
    <scope>NUCLEOTIDE SEQUENCE [LARGE SCALE GENOMIC DNA]</scope>
</reference>
<comment type="caution">
    <text evidence="6">Lacks conserved residue(s) required for the propagation of feature annotation.</text>
</comment>
<dbReference type="EMBL" id="MHUG01000011">
    <property type="protein sequence ID" value="OHA73504.1"/>
    <property type="molecule type" value="Genomic_DNA"/>
</dbReference>
<dbReference type="PANTHER" id="PTHR11349">
    <property type="entry name" value="NUCLEOSIDE DIPHOSPHATE KINASE"/>
    <property type="match status" value="1"/>
</dbReference>
<keyword evidence="4" id="KW-0808">Transferase</keyword>
<name>A0A1G2RKX5_9BACT</name>
<evidence type="ECO:0000313" key="9">
    <source>
        <dbReference type="Proteomes" id="UP000176917"/>
    </source>
</evidence>
<sequence length="201" mass="22540">MAHPKGEKTLVLIKPDGIQRSLIGEIVSRYERLGLKLIAIKITVPTPDLVEEHYTLDPAWRQRNGEKTIKSYKEKGLKPPSEDPMVVSGVTLQKLRKYLSSGPVLAMVWQGANAVAVVKKITGGTEPLTSDVGTIRGDFMLDSYQMADEDNRAVRNLTHISGSVKEAEDEIKLWFSDKELFKYNIAQEKILYDANLDDILE</sequence>
<dbReference type="SMART" id="SM00562">
    <property type="entry name" value="NDK"/>
    <property type="match status" value="1"/>
</dbReference>
<organism evidence="8 9">
    <name type="scientific">Candidatus Wildermuthbacteria bacterium RIFCSPLOWO2_01_FULL_48_16</name>
    <dbReference type="NCBI Taxonomy" id="1802461"/>
    <lineage>
        <taxon>Bacteria</taxon>
        <taxon>Candidatus Wildermuthiibacteriota</taxon>
    </lineage>
</organism>
<dbReference type="AlphaFoldDB" id="A0A1G2RKX5"/>
<dbReference type="Proteomes" id="UP000176917">
    <property type="component" value="Unassembled WGS sequence"/>
</dbReference>
<keyword evidence="5" id="KW-0418">Kinase</keyword>